<evidence type="ECO:0000313" key="4">
    <source>
        <dbReference type="EMBL" id="RJO68556.1"/>
    </source>
</evidence>
<dbReference type="AlphaFoldDB" id="A0A3A4JZ28"/>
<dbReference type="InterPro" id="IPR048020">
    <property type="entry name" value="Transpos_IS3"/>
</dbReference>
<dbReference type="GO" id="GO:0003676">
    <property type="term" value="F:nucleic acid binding"/>
    <property type="evidence" value="ECO:0007669"/>
    <property type="project" value="InterPro"/>
</dbReference>
<evidence type="ECO:0000256" key="1">
    <source>
        <dbReference type="ARBA" id="ARBA00002286"/>
    </source>
</evidence>
<dbReference type="InterPro" id="IPR050900">
    <property type="entry name" value="Transposase_IS3/IS150/IS904"/>
</dbReference>
<dbReference type="SUPFAM" id="SSF46689">
    <property type="entry name" value="Homeodomain-like"/>
    <property type="match status" value="1"/>
</dbReference>
<comment type="caution">
    <text evidence="4">The sequence shown here is derived from an EMBL/GenBank/DDBJ whole genome shotgun (WGS) entry which is preliminary data.</text>
</comment>
<dbReference type="EMBL" id="QZFU01000053">
    <property type="protein sequence ID" value="RJO68556.1"/>
    <property type="molecule type" value="Genomic_DNA"/>
</dbReference>
<dbReference type="Proteomes" id="UP000266677">
    <property type="component" value="Unassembled WGS sequence"/>
</dbReference>
<protein>
    <submittedName>
        <fullName evidence="4">IS3 family transposase</fullName>
    </submittedName>
</protein>
<dbReference type="InterPro" id="IPR001584">
    <property type="entry name" value="Integrase_cat-core"/>
</dbReference>
<proteinExistence type="predicted"/>
<dbReference type="InterPro" id="IPR025948">
    <property type="entry name" value="HTH-like_dom"/>
</dbReference>
<keyword evidence="5" id="KW-1185">Reference proteome</keyword>
<dbReference type="PANTHER" id="PTHR46889:SF5">
    <property type="entry name" value="INTEGRASE PROTEIN"/>
    <property type="match status" value="1"/>
</dbReference>
<organism evidence="4 5">
    <name type="scientific">Nocardia panacis</name>
    <dbReference type="NCBI Taxonomy" id="2340916"/>
    <lineage>
        <taxon>Bacteria</taxon>
        <taxon>Bacillati</taxon>
        <taxon>Actinomycetota</taxon>
        <taxon>Actinomycetes</taxon>
        <taxon>Mycobacteriales</taxon>
        <taxon>Nocardiaceae</taxon>
        <taxon>Nocardia</taxon>
    </lineage>
</organism>
<feature type="domain" description="Integrase catalytic" evidence="3">
    <location>
        <begin position="224"/>
        <end position="387"/>
    </location>
</feature>
<dbReference type="PANTHER" id="PTHR46889">
    <property type="entry name" value="TRANSPOSASE INSF FOR INSERTION SEQUENCE IS3B-RELATED"/>
    <property type="match status" value="1"/>
</dbReference>
<dbReference type="GO" id="GO:0015074">
    <property type="term" value="P:DNA integration"/>
    <property type="evidence" value="ECO:0007669"/>
    <property type="project" value="InterPro"/>
</dbReference>
<dbReference type="Pfam" id="PF13276">
    <property type="entry name" value="HTH_21"/>
    <property type="match status" value="1"/>
</dbReference>
<evidence type="ECO:0000256" key="2">
    <source>
        <dbReference type="SAM" id="Coils"/>
    </source>
</evidence>
<evidence type="ECO:0000259" key="3">
    <source>
        <dbReference type="PROSITE" id="PS50994"/>
    </source>
</evidence>
<reference evidence="4 5" key="1">
    <citation type="submission" date="2018-09" db="EMBL/GenBank/DDBJ databases">
        <title>YIM PH21274 draft genome.</title>
        <authorList>
            <person name="Miao C."/>
        </authorList>
    </citation>
    <scope>NUCLEOTIDE SEQUENCE [LARGE SCALE GENOMIC DNA]</scope>
    <source>
        <strain evidence="4 5">YIM PH 21724</strain>
    </source>
</reference>
<dbReference type="OrthoDB" id="4469055at2"/>
<dbReference type="Gene3D" id="3.30.420.10">
    <property type="entry name" value="Ribonuclease H-like superfamily/Ribonuclease H"/>
    <property type="match status" value="1"/>
</dbReference>
<dbReference type="InterPro" id="IPR012337">
    <property type="entry name" value="RNaseH-like_sf"/>
</dbReference>
<keyword evidence="2" id="KW-0175">Coiled coil</keyword>
<dbReference type="Pfam" id="PF13333">
    <property type="entry name" value="rve_2"/>
    <property type="match status" value="1"/>
</dbReference>
<gene>
    <name evidence="4" type="ORF">D5S18_32400</name>
</gene>
<dbReference type="PROSITE" id="PS50994">
    <property type="entry name" value="INTEGRASE"/>
    <property type="match status" value="1"/>
</dbReference>
<accession>A0A3A4JZ28</accession>
<dbReference type="NCBIfam" id="NF033516">
    <property type="entry name" value="transpos_IS3"/>
    <property type="match status" value="1"/>
</dbReference>
<dbReference type="InterPro" id="IPR009057">
    <property type="entry name" value="Homeodomain-like_sf"/>
</dbReference>
<sequence>MGTRVHYAEEVKWEVIKMKQAGMTNKEIMEQLGIKNKTQIKTWMRWYKTGQTYRFSQQVGKQYSYGKESEEMSELEELKLKNKQLEAQLAIIKKVPGDRKELEPRVIVQVVEELSATFKIIDILGVLGIPKSTYYRWKKKYKKVELTSLEELVIKLCKKNFYHYGHRKIKSILNRKYGINVNRKTVQKIMQKFEIQCQVKKKRQKYICGESNIIVPNTLNRNFKASRLNEKWVTDITYLPYGSTMLYLSTIMDLYNNEIVAYKIGTSQDINLVLDTLREAVELRKPVGLLLHSDQGSVYTSHAYQNLAKEKGITTSMSRKGNCHDNAVIESFHSSLKSEGFNAQSRASISNSKVVQIVNQYMYRYNHVRIQAKLNYLSPLEYRGQAA</sequence>
<feature type="coiled-coil region" evidence="2">
    <location>
        <begin position="68"/>
        <end position="95"/>
    </location>
</feature>
<name>A0A3A4JZ28_9NOCA</name>
<dbReference type="InterPro" id="IPR036397">
    <property type="entry name" value="RNaseH_sf"/>
</dbReference>
<comment type="function">
    <text evidence="1">Involved in the transposition of the insertion sequence.</text>
</comment>
<evidence type="ECO:0000313" key="5">
    <source>
        <dbReference type="Proteomes" id="UP000266677"/>
    </source>
</evidence>
<dbReference type="SUPFAM" id="SSF53098">
    <property type="entry name" value="Ribonuclease H-like"/>
    <property type="match status" value="1"/>
</dbReference>
<dbReference type="Pfam" id="PF00665">
    <property type="entry name" value="rve"/>
    <property type="match status" value="1"/>
</dbReference>